<comment type="caution">
    <text evidence="2">The sequence shown here is derived from an EMBL/GenBank/DDBJ whole genome shotgun (WGS) entry which is preliminary data.</text>
</comment>
<dbReference type="Pfam" id="PF07963">
    <property type="entry name" value="N_methyl"/>
    <property type="match status" value="1"/>
</dbReference>
<dbReference type="Proteomes" id="UP000017548">
    <property type="component" value="Unassembled WGS sequence"/>
</dbReference>
<keyword evidence="1" id="KW-0812">Transmembrane</keyword>
<feature type="transmembrane region" description="Helical" evidence="1">
    <location>
        <begin position="22"/>
        <end position="43"/>
    </location>
</feature>
<evidence type="ECO:0000313" key="3">
    <source>
        <dbReference type="Proteomes" id="UP000017548"/>
    </source>
</evidence>
<sequence>MSGVAMSLSAKQRQAGFSLSELMIAMVLGLIIMLAVVNFFAPLKATVEESKRLEDAADALRYATLSLSKSVKRTSNIVSLSANELVLAVAASPAQPSLTCLGTSKTSDYNETYRFDAPNLSCDDGDGAQVLLTGLESTRFALNGELVTVVLKPEKLPAQYGQGIQLDIALRKPLWQQALNSQQIQ</sequence>
<dbReference type="EMBL" id="AXZL01000062">
    <property type="protein sequence ID" value="ESE41562.1"/>
    <property type="molecule type" value="Genomic_DNA"/>
</dbReference>
<name>A0ABN0PNB5_9GAMM</name>
<dbReference type="InterPro" id="IPR012902">
    <property type="entry name" value="N_methyl_site"/>
</dbReference>
<protein>
    <submittedName>
        <fullName evidence="2">Prepilin-type cleavage methylation-like protein</fullName>
    </submittedName>
</protein>
<keyword evidence="1" id="KW-0472">Membrane</keyword>
<evidence type="ECO:0000256" key="1">
    <source>
        <dbReference type="SAM" id="Phobius"/>
    </source>
</evidence>
<keyword evidence="3" id="KW-1185">Reference proteome</keyword>
<organism evidence="2 3">
    <name type="scientific">Shewanella decolorationis S12</name>
    <dbReference type="NCBI Taxonomy" id="1353536"/>
    <lineage>
        <taxon>Bacteria</taxon>
        <taxon>Pseudomonadati</taxon>
        <taxon>Pseudomonadota</taxon>
        <taxon>Gammaproteobacteria</taxon>
        <taxon>Alteromonadales</taxon>
        <taxon>Shewanellaceae</taxon>
        <taxon>Shewanella</taxon>
    </lineage>
</organism>
<proteinExistence type="predicted"/>
<evidence type="ECO:0000313" key="2">
    <source>
        <dbReference type="EMBL" id="ESE41562.1"/>
    </source>
</evidence>
<accession>A0ABN0PNB5</accession>
<reference evidence="2 3" key="1">
    <citation type="journal article" date="2013" name="Genome Announc.">
        <title>Draft Genome Sequence of Shewanella decolorationis S12, a Dye-Degrading Bacterium Isolated from a Wastewater Treatment Plant.</title>
        <authorList>
            <person name="Xu M."/>
            <person name="Fang Y."/>
            <person name="Liu J."/>
            <person name="Chen X."/>
            <person name="Sun G."/>
            <person name="Guo J."/>
            <person name="Hua Z."/>
            <person name="Tu Q."/>
            <person name="Wu L."/>
            <person name="Zhou J."/>
            <person name="Liu X."/>
        </authorList>
    </citation>
    <scope>NUCLEOTIDE SEQUENCE [LARGE SCALE GENOMIC DNA]</scope>
    <source>
        <strain evidence="2 3">S12</strain>
    </source>
</reference>
<keyword evidence="1" id="KW-1133">Transmembrane helix</keyword>
<gene>
    <name evidence="2" type="ORF">SHD_1804</name>
</gene>
<dbReference type="NCBIfam" id="TIGR02532">
    <property type="entry name" value="IV_pilin_GFxxxE"/>
    <property type="match status" value="1"/>
</dbReference>